<sequence>MKSYQVMIEGVFVDAPELHGKCGGFHATFFLQANNAPHAMHRVRAMLSERMSKHGVKQGAESYFWAHDVWDITEERFLECEGRDEGFKFFRIGMVERIKLGFQGRWFRKRKPWLLVSP</sequence>
<protein>
    <submittedName>
        <fullName evidence="1">Uncharacterized protein</fullName>
    </submittedName>
</protein>
<name>A0ABS8JKE6_9GAMM</name>
<dbReference type="RefSeq" id="WP_230527869.1">
    <property type="nucleotide sequence ID" value="NZ_JAJGAK010000003.1"/>
</dbReference>
<evidence type="ECO:0000313" key="1">
    <source>
        <dbReference type="EMBL" id="MCC8364082.1"/>
    </source>
</evidence>
<dbReference type="EMBL" id="JAJGAK010000003">
    <property type="protein sequence ID" value="MCC8364082.1"/>
    <property type="molecule type" value="Genomic_DNA"/>
</dbReference>
<comment type="caution">
    <text evidence="1">The sequence shown here is derived from an EMBL/GenBank/DDBJ whole genome shotgun (WGS) entry which is preliminary data.</text>
</comment>
<accession>A0ABS8JKE6</accession>
<proteinExistence type="predicted"/>
<organism evidence="1 2">
    <name type="scientific">Noviluteimonas lactosilytica</name>
    <dbReference type="NCBI Taxonomy" id="2888523"/>
    <lineage>
        <taxon>Bacteria</taxon>
        <taxon>Pseudomonadati</taxon>
        <taxon>Pseudomonadota</taxon>
        <taxon>Gammaproteobacteria</taxon>
        <taxon>Lysobacterales</taxon>
        <taxon>Lysobacteraceae</taxon>
        <taxon>Noviluteimonas</taxon>
    </lineage>
</organism>
<evidence type="ECO:0000313" key="2">
    <source>
        <dbReference type="Proteomes" id="UP001165293"/>
    </source>
</evidence>
<keyword evidence="2" id="KW-1185">Reference proteome</keyword>
<reference evidence="1" key="1">
    <citation type="submission" date="2021-10" db="EMBL/GenBank/DDBJ databases">
        <authorList>
            <person name="Lyu M."/>
            <person name="Wang X."/>
            <person name="Meng X."/>
            <person name="Xu K."/>
        </authorList>
    </citation>
    <scope>NUCLEOTIDE SEQUENCE</scope>
    <source>
        <strain evidence="1">A6</strain>
    </source>
</reference>
<gene>
    <name evidence="1" type="ORF">LK996_13470</name>
</gene>
<dbReference type="Proteomes" id="UP001165293">
    <property type="component" value="Unassembled WGS sequence"/>
</dbReference>